<keyword evidence="4 5" id="KW-0472">Membrane</keyword>
<dbReference type="GO" id="GO:0016740">
    <property type="term" value="F:transferase activity"/>
    <property type="evidence" value="ECO:0007669"/>
    <property type="project" value="UniProtKB-KW"/>
</dbReference>
<feature type="domain" description="Glycosyltransferase 2-like" evidence="6">
    <location>
        <begin position="7"/>
        <end position="137"/>
    </location>
</feature>
<dbReference type="AlphaFoldDB" id="A0A7C9L4N6"/>
<dbReference type="SUPFAM" id="SSF53448">
    <property type="entry name" value="Nucleotide-diphospho-sugar transferases"/>
    <property type="match status" value="1"/>
</dbReference>
<reference evidence="8 9" key="1">
    <citation type="journal article" date="2019" name="Nat. Med.">
        <title>A library of human gut bacterial isolates paired with longitudinal multiomics data enables mechanistic microbiome research.</title>
        <authorList>
            <person name="Poyet M."/>
            <person name="Groussin M."/>
            <person name="Gibbons S.M."/>
            <person name="Avila-Pacheco J."/>
            <person name="Jiang X."/>
            <person name="Kearney S.M."/>
            <person name="Perrotta A.R."/>
            <person name="Berdy B."/>
            <person name="Zhao S."/>
            <person name="Lieberman T.D."/>
            <person name="Swanson P.K."/>
            <person name="Smith M."/>
            <person name="Roesemann S."/>
            <person name="Alexander J.E."/>
            <person name="Rich S.A."/>
            <person name="Livny J."/>
            <person name="Vlamakis H."/>
            <person name="Clish C."/>
            <person name="Bullock K."/>
            <person name="Deik A."/>
            <person name="Scott J."/>
            <person name="Pierce K.A."/>
            <person name="Xavier R.J."/>
            <person name="Alm E.J."/>
        </authorList>
    </citation>
    <scope>NUCLEOTIDE SEQUENCE [LARGE SCALE GENOMIC DNA]</scope>
    <source>
        <strain evidence="8 9">BIOML-A1</strain>
    </source>
</reference>
<evidence type="ECO:0000259" key="6">
    <source>
        <dbReference type="Pfam" id="PF00535"/>
    </source>
</evidence>
<dbReference type="CDD" id="cd04179">
    <property type="entry name" value="DPM_DPG-synthase_like"/>
    <property type="match status" value="1"/>
</dbReference>
<protein>
    <submittedName>
        <fullName evidence="8">Glycosyltransferase</fullName>
    </submittedName>
</protein>
<evidence type="ECO:0000313" key="8">
    <source>
        <dbReference type="EMBL" id="MSC58312.1"/>
    </source>
</evidence>
<evidence type="ECO:0000313" key="9">
    <source>
        <dbReference type="Proteomes" id="UP000481964"/>
    </source>
</evidence>
<evidence type="ECO:0000256" key="4">
    <source>
        <dbReference type="ARBA" id="ARBA00023136"/>
    </source>
</evidence>
<dbReference type="Pfam" id="PF00535">
    <property type="entry name" value="Glycos_transf_2"/>
    <property type="match status" value="1"/>
</dbReference>
<dbReference type="InterPro" id="IPR029044">
    <property type="entry name" value="Nucleotide-diphossugar_trans"/>
</dbReference>
<evidence type="ECO:0000256" key="5">
    <source>
        <dbReference type="SAM" id="Phobius"/>
    </source>
</evidence>
<dbReference type="GO" id="GO:0016020">
    <property type="term" value="C:membrane"/>
    <property type="evidence" value="ECO:0007669"/>
    <property type="project" value="UniProtKB-SubCell"/>
</dbReference>
<evidence type="ECO:0000256" key="2">
    <source>
        <dbReference type="ARBA" id="ARBA00022692"/>
    </source>
</evidence>
<dbReference type="Pfam" id="PF04138">
    <property type="entry name" value="GtrA_DPMS_TM"/>
    <property type="match status" value="1"/>
</dbReference>
<dbReference type="OrthoDB" id="9810303at2"/>
<evidence type="ECO:0000256" key="1">
    <source>
        <dbReference type="ARBA" id="ARBA00004141"/>
    </source>
</evidence>
<comment type="caution">
    <text evidence="8">The sequence shown here is derived from an EMBL/GenBank/DDBJ whole genome shotgun (WGS) entry which is preliminary data.</text>
</comment>
<dbReference type="Gene3D" id="3.90.550.10">
    <property type="entry name" value="Spore Coat Polysaccharide Biosynthesis Protein SpsA, Chain A"/>
    <property type="match status" value="1"/>
</dbReference>
<dbReference type="PANTHER" id="PTHR10859">
    <property type="entry name" value="GLYCOSYL TRANSFERASE"/>
    <property type="match status" value="1"/>
</dbReference>
<evidence type="ECO:0000256" key="3">
    <source>
        <dbReference type="ARBA" id="ARBA00022989"/>
    </source>
</evidence>
<dbReference type="Proteomes" id="UP000481964">
    <property type="component" value="Unassembled WGS sequence"/>
</dbReference>
<dbReference type="GO" id="GO:0000271">
    <property type="term" value="P:polysaccharide biosynthetic process"/>
    <property type="evidence" value="ECO:0007669"/>
    <property type="project" value="InterPro"/>
</dbReference>
<feature type="transmembrane region" description="Helical" evidence="5">
    <location>
        <begin position="238"/>
        <end position="261"/>
    </location>
</feature>
<name>A0A7C9L4N6_9FIRM</name>
<keyword evidence="3 5" id="KW-1133">Transmembrane helix</keyword>
<dbReference type="GO" id="GO:0006487">
    <property type="term" value="P:protein N-linked glycosylation"/>
    <property type="evidence" value="ECO:0007669"/>
    <property type="project" value="TreeGrafter"/>
</dbReference>
<dbReference type="InterPro" id="IPR001173">
    <property type="entry name" value="Glyco_trans_2-like"/>
</dbReference>
<dbReference type="EMBL" id="WKRD01000010">
    <property type="protein sequence ID" value="MSC58312.1"/>
    <property type="molecule type" value="Genomic_DNA"/>
</dbReference>
<keyword evidence="2 5" id="KW-0812">Transmembrane</keyword>
<dbReference type="PANTHER" id="PTHR10859:SF114">
    <property type="entry name" value="DOLICHOL-PHOSPHATE MANNOSYLTRANSFERASE"/>
    <property type="match status" value="1"/>
</dbReference>
<gene>
    <name evidence="8" type="ORF">GKE48_12795</name>
</gene>
<feature type="transmembrane region" description="Helical" evidence="5">
    <location>
        <begin position="306"/>
        <end position="324"/>
    </location>
</feature>
<comment type="subcellular location">
    <subcellularLocation>
        <location evidence="1">Membrane</location>
        <topology evidence="1">Multi-pass membrane protein</topology>
    </subcellularLocation>
</comment>
<feature type="transmembrane region" description="Helical" evidence="5">
    <location>
        <begin position="330"/>
        <end position="351"/>
    </location>
</feature>
<organism evidence="8 9">
    <name type="scientific">Lachnospira eligens</name>
    <dbReference type="NCBI Taxonomy" id="39485"/>
    <lineage>
        <taxon>Bacteria</taxon>
        <taxon>Bacillati</taxon>
        <taxon>Bacillota</taxon>
        <taxon>Clostridia</taxon>
        <taxon>Lachnospirales</taxon>
        <taxon>Lachnospiraceae</taxon>
        <taxon>Lachnospira</taxon>
    </lineage>
</organism>
<feature type="domain" description="GtrA/DPMS transmembrane" evidence="7">
    <location>
        <begin position="241"/>
        <end position="359"/>
    </location>
</feature>
<dbReference type="InterPro" id="IPR007267">
    <property type="entry name" value="GtrA_DPMS_TM"/>
</dbReference>
<evidence type="ECO:0000259" key="7">
    <source>
        <dbReference type="Pfam" id="PF04138"/>
    </source>
</evidence>
<sequence>MNIMKVSVIIPSLNPDNKLVAVVDALLEEGFKDIIIVNDGSDEEHMAPFKEVAAHSECTILTHEVNKGKGRGLKTAFEFCLENRKDIDGVVTVDGDNQHRAKDIKKCSETMVSTGNVVLGVRDFTGDDVPARSKFGNNMTSGVFKVLCRLNISDTQTGLRAIPYKYLETFDKVEGERFEYETNMLLAFKKYNIGFQEESIETVYIEDNSSSHFNPVKDSIKIYKVIFKYLFKSTGMKYVGSSIASWAIDNIIFNVLEFVLIGLTVSLRIFISTAAARVLSSVFNFSLNRNAVFKSQSGLKQTVVRYYILWFCQLACSYALVYIATKLLALSIVLSGIAKIIIDLALFFVSYQIQKRWVFK</sequence>
<proteinExistence type="predicted"/>
<accession>A0A7C9L4N6</accession>
<keyword evidence="8" id="KW-0808">Transferase</keyword>